<name>A0A2K3K107_TRIPR</name>
<proteinExistence type="predicted"/>
<evidence type="ECO:0000256" key="1">
    <source>
        <dbReference type="SAM" id="Coils"/>
    </source>
</evidence>
<comment type="caution">
    <text evidence="3">The sequence shown here is derived from an EMBL/GenBank/DDBJ whole genome shotgun (WGS) entry which is preliminary data.</text>
</comment>
<evidence type="ECO:0000256" key="2">
    <source>
        <dbReference type="SAM" id="MobiDB-lite"/>
    </source>
</evidence>
<reference evidence="3 4" key="1">
    <citation type="journal article" date="2014" name="Am. J. Bot.">
        <title>Genome assembly and annotation for red clover (Trifolium pratense; Fabaceae).</title>
        <authorList>
            <person name="Istvanek J."/>
            <person name="Jaros M."/>
            <person name="Krenek A."/>
            <person name="Repkova J."/>
        </authorList>
    </citation>
    <scope>NUCLEOTIDE SEQUENCE [LARGE SCALE GENOMIC DNA]</scope>
    <source>
        <strain evidence="4">cv. Tatra</strain>
        <tissue evidence="3">Young leaves</tissue>
    </source>
</reference>
<accession>A0A2K3K107</accession>
<evidence type="ECO:0000313" key="4">
    <source>
        <dbReference type="Proteomes" id="UP000236291"/>
    </source>
</evidence>
<feature type="region of interest" description="Disordered" evidence="2">
    <location>
        <begin position="137"/>
        <end position="176"/>
    </location>
</feature>
<feature type="coiled-coil region" evidence="1">
    <location>
        <begin position="14"/>
        <end position="48"/>
    </location>
</feature>
<reference evidence="3 4" key="2">
    <citation type="journal article" date="2017" name="Front. Plant Sci.">
        <title>Gene Classification and Mining of Molecular Markers Useful in Red Clover (Trifolium pratense) Breeding.</title>
        <authorList>
            <person name="Istvanek J."/>
            <person name="Dluhosova J."/>
            <person name="Dluhos P."/>
            <person name="Patkova L."/>
            <person name="Nedelnik J."/>
            <person name="Repkova J."/>
        </authorList>
    </citation>
    <scope>NUCLEOTIDE SEQUENCE [LARGE SCALE GENOMIC DNA]</scope>
    <source>
        <strain evidence="4">cv. Tatra</strain>
        <tissue evidence="3">Young leaves</tissue>
    </source>
</reference>
<evidence type="ECO:0000313" key="3">
    <source>
        <dbReference type="EMBL" id="PNX59942.1"/>
    </source>
</evidence>
<dbReference type="AlphaFoldDB" id="A0A2K3K107"/>
<keyword evidence="1" id="KW-0175">Coiled coil</keyword>
<dbReference type="EMBL" id="ASHM01081706">
    <property type="protein sequence ID" value="PNX59942.1"/>
    <property type="molecule type" value="Genomic_DNA"/>
</dbReference>
<organism evidence="3 4">
    <name type="scientific">Trifolium pratense</name>
    <name type="common">Red clover</name>
    <dbReference type="NCBI Taxonomy" id="57577"/>
    <lineage>
        <taxon>Eukaryota</taxon>
        <taxon>Viridiplantae</taxon>
        <taxon>Streptophyta</taxon>
        <taxon>Embryophyta</taxon>
        <taxon>Tracheophyta</taxon>
        <taxon>Spermatophyta</taxon>
        <taxon>Magnoliopsida</taxon>
        <taxon>eudicotyledons</taxon>
        <taxon>Gunneridae</taxon>
        <taxon>Pentapetalae</taxon>
        <taxon>rosids</taxon>
        <taxon>fabids</taxon>
        <taxon>Fabales</taxon>
        <taxon>Fabaceae</taxon>
        <taxon>Papilionoideae</taxon>
        <taxon>50 kb inversion clade</taxon>
        <taxon>NPAAA clade</taxon>
        <taxon>Hologalegina</taxon>
        <taxon>IRL clade</taxon>
        <taxon>Trifolieae</taxon>
        <taxon>Trifolium</taxon>
    </lineage>
</organism>
<gene>
    <name evidence="3" type="ORF">L195_g051675</name>
</gene>
<sequence>MPRRVAKPTMGERIDALETQMGNVTTTLDELARQMQDHARQMQQQSLLLSQLSKQIGHKGVTTEGETSVGESSQYESRLAGNKVKLPLFDDDDLSWEKLKKSLINLVETDRVEDYVEAFELLSSQMQMMRIAKDVDKELNEEDEDGDRSYRRKQGLDRLGRNDWAGPTGKNTKITN</sequence>
<protein>
    <submittedName>
        <fullName evidence="3">Uncharacterized protein</fullName>
    </submittedName>
</protein>
<dbReference type="Proteomes" id="UP000236291">
    <property type="component" value="Unassembled WGS sequence"/>
</dbReference>